<evidence type="ECO:0000313" key="2">
    <source>
        <dbReference type="Proteomes" id="UP000450012"/>
    </source>
</evidence>
<dbReference type="AlphaFoldDB" id="A0A7X4GL32"/>
<gene>
    <name evidence="1" type="ORF">GTP45_01235</name>
</gene>
<dbReference type="EMBL" id="WWCK01000001">
    <property type="protein sequence ID" value="MYM65456.1"/>
    <property type="molecule type" value="Genomic_DNA"/>
</dbReference>
<organism evidence="1 2">
    <name type="scientific">Duganella rivi</name>
    <dbReference type="NCBI Taxonomy" id="2666083"/>
    <lineage>
        <taxon>Bacteria</taxon>
        <taxon>Pseudomonadati</taxon>
        <taxon>Pseudomonadota</taxon>
        <taxon>Betaproteobacteria</taxon>
        <taxon>Burkholderiales</taxon>
        <taxon>Oxalobacteraceae</taxon>
        <taxon>Telluria group</taxon>
        <taxon>Duganella</taxon>
    </lineage>
</organism>
<dbReference type="Proteomes" id="UP000450012">
    <property type="component" value="Unassembled WGS sequence"/>
</dbReference>
<dbReference type="RefSeq" id="WP_161012066.1">
    <property type="nucleotide sequence ID" value="NZ_WWCK01000001.1"/>
</dbReference>
<sequence>MTRPAPDQIALEVAHRGLRTDLALEQVLADPALRIILENRARYHMQRRARIDVKKLQANDND</sequence>
<comment type="caution">
    <text evidence="1">The sequence shown here is derived from an EMBL/GenBank/DDBJ whole genome shotgun (WGS) entry which is preliminary data.</text>
</comment>
<reference evidence="1 2" key="1">
    <citation type="submission" date="2019-12" db="EMBL/GenBank/DDBJ databases">
        <title>Novel species isolated from a subtropical stream in China.</title>
        <authorList>
            <person name="Lu H."/>
        </authorList>
    </citation>
    <scope>NUCLEOTIDE SEQUENCE [LARGE SCALE GENOMIC DNA]</scope>
    <source>
        <strain evidence="1 2">FT55W</strain>
    </source>
</reference>
<evidence type="ECO:0000313" key="1">
    <source>
        <dbReference type="EMBL" id="MYM65456.1"/>
    </source>
</evidence>
<name>A0A7X4GL32_9BURK</name>
<keyword evidence="2" id="KW-1185">Reference proteome</keyword>
<proteinExistence type="predicted"/>
<accession>A0A7X4GL32</accession>
<protein>
    <submittedName>
        <fullName evidence="1">Uncharacterized protein</fullName>
    </submittedName>
</protein>